<dbReference type="RefSeq" id="WP_137115636.1">
    <property type="nucleotide sequence ID" value="NZ_CP032321.1"/>
</dbReference>
<organism evidence="2 3">
    <name type="scientific">Azospirillum argentinense</name>
    <dbReference type="NCBI Taxonomy" id="2970906"/>
    <lineage>
        <taxon>Bacteria</taxon>
        <taxon>Pseudomonadati</taxon>
        <taxon>Pseudomonadota</taxon>
        <taxon>Alphaproteobacteria</taxon>
        <taxon>Rhodospirillales</taxon>
        <taxon>Azospirillaceae</taxon>
        <taxon>Azospirillum</taxon>
    </lineage>
</organism>
<dbReference type="Pfam" id="PF10139">
    <property type="entry name" value="Virul_Fac"/>
    <property type="match status" value="1"/>
</dbReference>
<protein>
    <submittedName>
        <fullName evidence="2">Virulence factor</fullName>
    </submittedName>
</protein>
<dbReference type="InterPro" id="IPR017030">
    <property type="entry name" value="Vir_effector_SfrC"/>
</dbReference>
<dbReference type="Proteomes" id="UP000298595">
    <property type="component" value="Chromosome"/>
</dbReference>
<evidence type="ECO:0000313" key="3">
    <source>
        <dbReference type="Proteomes" id="UP000298595"/>
    </source>
</evidence>
<dbReference type="PIRSF" id="PIRSF034586">
    <property type="entry name" value="Vir_effector_SfrC"/>
    <property type="match status" value="1"/>
</dbReference>
<evidence type="ECO:0000256" key="1">
    <source>
        <dbReference type="SAM" id="MobiDB-lite"/>
    </source>
</evidence>
<dbReference type="KEGG" id="aare:D3093_11990"/>
<sequence length="905" mass="99076">MSEFAKDLVGAARRVAEGSGQARRWVEEVRASAVSVANEAHGLRAATRRSENLARKLIGAAGRRNCVGVFGPSQAGKSYLVSALARSRSSSLTADFGRERKDFLTEINPPGDRESTGLVTRFTVHRDGPVDPEHPVELRLLGETDLVKILANSFLSDFDPNNMTVKLPDEAEIRQVLATAEAEATGTPAAHLPAAHLPAAHLDEIALYDLGEYFQRNFAARIRALDNTDYWEGVIRHAARLTLAGRARLFAMLWGNLGAFTELFLTLAGALERLSHAPDARAALTALVPRETSIIDVEVLKRALGTPEDARDLVSVRPLAGGTPGTPVALPRATLTALVAELKIVMADTPWPFFQHTDLLDFPGARSRLKLPCLPSDDEERTAQVRELLLRGKIAYLFQRFTEERELTAMLLCMPPSTAEVKDLAPMVRGWIDVTHGATPEARARARTALFLMLTKFDLEFVEKGGETAESRRGKWDRRLGASFLELYGKDGWPENWDGKPFANTLFLRNPGMKQLHLMDYVDQQRLVEAGPSAAQSDVIAEYRAAFENSPLCARHVADRGTVWDAAFMPNDGGVTFLVERLNAVLDPALKEAQIRQRLQEEATHLEASLKRFYHADDDASRREREQALNATRVRLNQAMKPTDYTLFGHLLERLQVREATAREIFLNAAALKLDRLAPAPAEVPPPVADDDPWGAPAAAPAEAQPAGRRPPADRPAVFAEQVMNHWTEHLRALSQDAGLLARLGLPAAALDDLVQEVIVGAHRSGLGDAIAEGVRAQVQAAHTRWDDVVDRAVGIAMMRLNDYVACLGFAGLDEAARPGFPEAPQPRVRAIFTPPPVPAGLPPLDGRRLPMERDRFIDWGVAFRQLGLDNVSFAGGREIGEAHNRALGEILATIAIAQPTPITA</sequence>
<name>A0A4D8PET5_9PROT</name>
<accession>A0A4D8PET5</accession>
<feature type="compositionally biased region" description="Low complexity" evidence="1">
    <location>
        <begin position="694"/>
        <end position="710"/>
    </location>
</feature>
<evidence type="ECO:0000313" key="2">
    <source>
        <dbReference type="EMBL" id="QCN95924.1"/>
    </source>
</evidence>
<dbReference type="AlphaFoldDB" id="A0A4D8PET5"/>
<dbReference type="EMBL" id="CP032321">
    <property type="protein sequence ID" value="QCN95924.1"/>
    <property type="molecule type" value="Genomic_DNA"/>
</dbReference>
<gene>
    <name evidence="2" type="ORF">D3093_11990</name>
</gene>
<reference evidence="2 3" key="1">
    <citation type="submission" date="2018-09" db="EMBL/GenBank/DDBJ databases">
        <title>Whole genome based analysis of evolution and adaptive divergence in Indian and Brazilian strains of Azospirillum brasilense.</title>
        <authorList>
            <person name="Singh C."/>
            <person name="Tripathi A.K."/>
        </authorList>
    </citation>
    <scope>NUCLEOTIDE SEQUENCE [LARGE SCALE GENOMIC DNA]</scope>
    <source>
        <strain evidence="2 3">MTCC4035</strain>
    </source>
</reference>
<proteinExistence type="predicted"/>
<feature type="region of interest" description="Disordered" evidence="1">
    <location>
        <begin position="683"/>
        <end position="714"/>
    </location>
</feature>